<dbReference type="PROSITE" id="PS00138">
    <property type="entry name" value="SUBTILASE_SER"/>
    <property type="match status" value="1"/>
</dbReference>
<evidence type="ECO:0000256" key="1">
    <source>
        <dbReference type="ARBA" id="ARBA00005325"/>
    </source>
</evidence>
<keyword evidence="16" id="KW-1185">Reference proteome</keyword>
<dbReference type="GO" id="GO:0000139">
    <property type="term" value="C:Golgi membrane"/>
    <property type="evidence" value="ECO:0007669"/>
    <property type="project" value="TreeGrafter"/>
</dbReference>
<keyword evidence="4 13" id="KW-0732">Signal</keyword>
<evidence type="ECO:0000256" key="12">
    <source>
        <dbReference type="PROSITE-ProRule" id="PRU01240"/>
    </source>
</evidence>
<feature type="active site" description="Charge relay system" evidence="11 12">
    <location>
        <position position="145"/>
    </location>
</feature>
<dbReference type="Pfam" id="PF00082">
    <property type="entry name" value="Peptidase_S8"/>
    <property type="match status" value="1"/>
</dbReference>
<keyword evidence="6 12" id="KW-0720">Serine protease</keyword>
<dbReference type="Gene3D" id="3.40.50.200">
    <property type="entry name" value="Peptidase S8/S53 domain"/>
    <property type="match status" value="1"/>
</dbReference>
<evidence type="ECO:0000256" key="2">
    <source>
        <dbReference type="ARBA" id="ARBA00022670"/>
    </source>
</evidence>
<comment type="similarity">
    <text evidence="1">Belongs to the peptidase S8 family. Furin subfamily.</text>
</comment>
<dbReference type="SUPFAM" id="SSF49785">
    <property type="entry name" value="Galactose-binding domain-like"/>
    <property type="match status" value="1"/>
</dbReference>
<dbReference type="CDD" id="cd04059">
    <property type="entry name" value="Peptidases_S8_Protein_convertases_Kexins_Furin-like"/>
    <property type="match status" value="1"/>
</dbReference>
<dbReference type="InterPro" id="IPR000209">
    <property type="entry name" value="Peptidase_S8/S53_dom"/>
</dbReference>
<dbReference type="GO" id="GO:0004252">
    <property type="term" value="F:serine-type endopeptidase activity"/>
    <property type="evidence" value="ECO:0007669"/>
    <property type="project" value="UniProtKB-UniRule"/>
</dbReference>
<evidence type="ECO:0000256" key="10">
    <source>
        <dbReference type="ARBA" id="ARBA00023180"/>
    </source>
</evidence>
<proteinExistence type="inferred from homology"/>
<dbReference type="Gene3D" id="2.60.120.260">
    <property type="entry name" value="Galactose-binding domain-like"/>
    <property type="match status" value="1"/>
</dbReference>
<keyword evidence="5 12" id="KW-0378">Hydrolase</keyword>
<dbReference type="InterPro" id="IPR008979">
    <property type="entry name" value="Galactose-bd-like_sf"/>
</dbReference>
<dbReference type="InterPro" id="IPR022398">
    <property type="entry name" value="Peptidase_S8_His-AS"/>
</dbReference>
<dbReference type="OMA" id="TNIWAVK"/>
<dbReference type="InterPro" id="IPR023828">
    <property type="entry name" value="Peptidase_S8_Ser-AS"/>
</dbReference>
<evidence type="ECO:0000256" key="11">
    <source>
        <dbReference type="PIRSR" id="PIRSR615500-1"/>
    </source>
</evidence>
<dbReference type="PROSITE" id="PS51829">
    <property type="entry name" value="P_HOMO_B"/>
    <property type="match status" value="1"/>
</dbReference>
<organism evidence="15 16">
    <name type="scientific">Magallana gigas</name>
    <name type="common">Pacific oyster</name>
    <name type="synonym">Crassostrea gigas</name>
    <dbReference type="NCBI Taxonomy" id="29159"/>
    <lineage>
        <taxon>Eukaryota</taxon>
        <taxon>Metazoa</taxon>
        <taxon>Spiralia</taxon>
        <taxon>Lophotrochozoa</taxon>
        <taxon>Mollusca</taxon>
        <taxon>Bivalvia</taxon>
        <taxon>Autobranchia</taxon>
        <taxon>Pteriomorphia</taxon>
        <taxon>Ostreida</taxon>
        <taxon>Ostreoidea</taxon>
        <taxon>Ostreidae</taxon>
        <taxon>Magallana</taxon>
    </lineage>
</organism>
<feature type="signal peptide" evidence="13">
    <location>
        <begin position="1"/>
        <end position="24"/>
    </location>
</feature>
<evidence type="ECO:0000256" key="8">
    <source>
        <dbReference type="ARBA" id="ARBA00023145"/>
    </source>
</evidence>
<dbReference type="AlphaFoldDB" id="A0A8W8J5K7"/>
<dbReference type="Pfam" id="PF01483">
    <property type="entry name" value="P_proprotein"/>
    <property type="match status" value="1"/>
</dbReference>
<reference evidence="15" key="1">
    <citation type="submission" date="2022-08" db="UniProtKB">
        <authorList>
            <consortium name="EnsemblMetazoa"/>
        </authorList>
    </citation>
    <scope>IDENTIFICATION</scope>
    <source>
        <strain evidence="15">05x7-T-G4-1.051#20</strain>
    </source>
</reference>
<evidence type="ECO:0000256" key="6">
    <source>
        <dbReference type="ARBA" id="ARBA00022825"/>
    </source>
</evidence>
<dbReference type="PANTHER" id="PTHR42884:SF14">
    <property type="entry name" value="NEUROENDOCRINE CONVERTASE 1"/>
    <property type="match status" value="1"/>
</dbReference>
<keyword evidence="2 12" id="KW-0645">Protease</keyword>
<dbReference type="FunFam" id="3.40.50.200:FF:000021">
    <property type="entry name" value="Proprotein convertase subtilisin/kexin type 5a"/>
    <property type="match status" value="1"/>
</dbReference>
<protein>
    <recommendedName>
        <fullName evidence="14">P/Homo B domain-containing protein</fullName>
    </recommendedName>
</protein>
<keyword evidence="7" id="KW-0106">Calcium</keyword>
<dbReference type="InterPro" id="IPR015500">
    <property type="entry name" value="Peptidase_S8_subtilisin-rel"/>
</dbReference>
<dbReference type="InterPro" id="IPR023827">
    <property type="entry name" value="Peptidase_S8_Asp-AS"/>
</dbReference>
<evidence type="ECO:0000256" key="3">
    <source>
        <dbReference type="ARBA" id="ARBA00022685"/>
    </source>
</evidence>
<dbReference type="InterPro" id="IPR034182">
    <property type="entry name" value="Kexin/furin"/>
</dbReference>
<accession>A0A8W8J5K7</accession>
<sequence>MRPELTSLILAALTFVNFTKIISANEYAVKAESKQHVIDFCSHAGCSFVKQVTSNYFLIKCPSPRLRSKSGASKGNDTIQDTANKFKDTIKKVEFQKLHKNYPRTSDSKWTEMWNLNGQVLPSMKVKEAWSMGRSGSGVTVAVVDDGVQLNHPDLRKNIDSANSYDYYNVDSNPTPRSVNESHGTMVTGLLAAEANNSQCIVGVAHQSTVIGIKLLGDLGVTDVTEALSLNHNLDNVDIYTNSWGPSDGFGYAGPGSVTQSAFYDGVTKGRDGKGSIYVWAAGNGGLRDNCNADGYVNSIYTIPITSVDADGRAADYAEVCAPVFAATYSGNKRKNLTSTSLSSSCVTGLRGTSFSTPLAAGMIALALQTNPSLTWRDVQHLVVETSKRHDLQDDFSNWQLNGAGFYVSQVLGFGLMDAEALVTRAKSWVSVPEQISCSTSEFTVAQSTNFFMPEVWSRRRIKSGEECEIDSLEHVEVKVSFSYSSRRGNLILLLESPAGTKSYLMTHRPWDSIKYSDPGSGIWYFSSVHFWGEKMDGTWKLTAKTDDEYSTKVTLNYWKIYFHGFKRAGNSSPGLKTPEIILTILGAFVTFIITVHW</sequence>
<evidence type="ECO:0000256" key="7">
    <source>
        <dbReference type="ARBA" id="ARBA00022837"/>
    </source>
</evidence>
<dbReference type="PROSITE" id="PS00136">
    <property type="entry name" value="SUBTILASE_ASP"/>
    <property type="match status" value="1"/>
</dbReference>
<evidence type="ECO:0000256" key="4">
    <source>
        <dbReference type="ARBA" id="ARBA00022729"/>
    </source>
</evidence>
<evidence type="ECO:0000256" key="13">
    <source>
        <dbReference type="SAM" id="SignalP"/>
    </source>
</evidence>
<evidence type="ECO:0000313" key="15">
    <source>
        <dbReference type="EnsemblMetazoa" id="G17344.4:cds"/>
    </source>
</evidence>
<keyword evidence="9" id="KW-1015">Disulfide bond</keyword>
<dbReference type="InterPro" id="IPR002884">
    <property type="entry name" value="P_dom"/>
</dbReference>
<feature type="domain" description="P/Homo B" evidence="14">
    <location>
        <begin position="431"/>
        <end position="569"/>
    </location>
</feature>
<dbReference type="GO" id="GO:0016485">
    <property type="term" value="P:protein processing"/>
    <property type="evidence" value="ECO:0007669"/>
    <property type="project" value="TreeGrafter"/>
</dbReference>
<dbReference type="Proteomes" id="UP000005408">
    <property type="component" value="Unassembled WGS sequence"/>
</dbReference>
<dbReference type="EnsemblMetazoa" id="G17344.8">
    <property type="protein sequence ID" value="G17344.8:cds"/>
    <property type="gene ID" value="G17344"/>
</dbReference>
<keyword evidence="10" id="KW-0325">Glycoprotein</keyword>
<dbReference type="EnsemblMetazoa" id="G17344.3">
    <property type="protein sequence ID" value="G17344.3:cds"/>
    <property type="gene ID" value="G17344"/>
</dbReference>
<keyword evidence="3" id="KW-0165">Cleavage on pair of basic residues</keyword>
<dbReference type="PRINTS" id="PR00723">
    <property type="entry name" value="SUBTILISIN"/>
</dbReference>
<dbReference type="EnsemblMetazoa" id="G17344.4">
    <property type="protein sequence ID" value="G17344.4:cds"/>
    <property type="gene ID" value="G17344"/>
</dbReference>
<dbReference type="PROSITE" id="PS51892">
    <property type="entry name" value="SUBTILASE"/>
    <property type="match status" value="1"/>
</dbReference>
<dbReference type="PANTHER" id="PTHR42884">
    <property type="entry name" value="PROPROTEIN CONVERTASE SUBTILISIN/KEXIN-RELATED"/>
    <property type="match status" value="1"/>
</dbReference>
<evidence type="ECO:0000256" key="9">
    <source>
        <dbReference type="ARBA" id="ARBA00023157"/>
    </source>
</evidence>
<dbReference type="PROSITE" id="PS00137">
    <property type="entry name" value="SUBTILASE_HIS"/>
    <property type="match status" value="1"/>
</dbReference>
<keyword evidence="8" id="KW-0865">Zymogen</keyword>
<name>A0A8W8J5K7_MAGGI</name>
<dbReference type="SUPFAM" id="SSF52743">
    <property type="entry name" value="Subtilisin-like"/>
    <property type="match status" value="1"/>
</dbReference>
<dbReference type="InterPro" id="IPR036852">
    <property type="entry name" value="Peptidase_S8/S53_dom_sf"/>
</dbReference>
<feature type="active site" description="Charge relay system" evidence="11 12">
    <location>
        <position position="354"/>
    </location>
</feature>
<evidence type="ECO:0000259" key="14">
    <source>
        <dbReference type="PROSITE" id="PS51829"/>
    </source>
</evidence>
<dbReference type="OrthoDB" id="300641at2759"/>
<evidence type="ECO:0000256" key="5">
    <source>
        <dbReference type="ARBA" id="ARBA00022801"/>
    </source>
</evidence>
<feature type="active site" description="Charge relay system" evidence="11 12">
    <location>
        <position position="183"/>
    </location>
</feature>
<feature type="chain" id="PRO_5042430981" description="P/Homo B domain-containing protein" evidence="13">
    <location>
        <begin position="25"/>
        <end position="598"/>
    </location>
</feature>
<dbReference type="GO" id="GO:0005802">
    <property type="term" value="C:trans-Golgi network"/>
    <property type="evidence" value="ECO:0007669"/>
    <property type="project" value="TreeGrafter"/>
</dbReference>
<evidence type="ECO:0000313" key="16">
    <source>
        <dbReference type="Proteomes" id="UP000005408"/>
    </source>
</evidence>